<keyword evidence="5" id="KW-0012">Acyltransferase</keyword>
<protein>
    <submittedName>
        <fullName evidence="5">Acetyltransferase EpsM</fullName>
        <ecNumber evidence="5">2.3.1.-</ecNumber>
    </submittedName>
</protein>
<evidence type="ECO:0000256" key="1">
    <source>
        <dbReference type="ARBA" id="ARBA00022679"/>
    </source>
</evidence>
<dbReference type="PROSITE" id="PS00101">
    <property type="entry name" value="HEXAPEP_TRANSFERASES"/>
    <property type="match status" value="1"/>
</dbReference>
<accession>A0A9X7J1X4</accession>
<dbReference type="Pfam" id="PF00132">
    <property type="entry name" value="Hexapep"/>
    <property type="match status" value="1"/>
</dbReference>
<keyword evidence="1 5" id="KW-0808">Transferase</keyword>
<dbReference type="EMBL" id="PVXL01000046">
    <property type="protein sequence ID" value="PRR72313.1"/>
    <property type="molecule type" value="Genomic_DNA"/>
</dbReference>
<dbReference type="CDD" id="cd03360">
    <property type="entry name" value="LbH_AT_putative"/>
    <property type="match status" value="1"/>
</dbReference>
<dbReference type="InterPro" id="IPR018357">
    <property type="entry name" value="Hexapep_transf_CS"/>
</dbReference>
<reference evidence="5 6" key="1">
    <citation type="submission" date="2018-03" db="EMBL/GenBank/DDBJ databases">
        <title>Genome sequence of Moorella stamsii DSM 26217.</title>
        <authorList>
            <person name="Poehlein A."/>
            <person name="Daniel R."/>
        </authorList>
    </citation>
    <scope>NUCLEOTIDE SEQUENCE [LARGE SCALE GENOMIC DNA]</scope>
    <source>
        <strain evidence="6">DSM 26217</strain>
    </source>
</reference>
<keyword evidence="6" id="KW-1185">Reference proteome</keyword>
<dbReference type="GO" id="GO:0016746">
    <property type="term" value="F:acyltransferase activity"/>
    <property type="evidence" value="ECO:0007669"/>
    <property type="project" value="UniProtKB-KW"/>
</dbReference>
<evidence type="ECO:0000313" key="6">
    <source>
        <dbReference type="Proteomes" id="UP000239430"/>
    </source>
</evidence>
<evidence type="ECO:0000313" key="5">
    <source>
        <dbReference type="EMBL" id="PRR72313.1"/>
    </source>
</evidence>
<gene>
    <name evidence="5" type="primary">epsM</name>
    <name evidence="5" type="ORF">MOST_20240</name>
</gene>
<comment type="caution">
    <text evidence="5">The sequence shown here is derived from an EMBL/GenBank/DDBJ whole genome shotgun (WGS) entry which is preliminary data.</text>
</comment>
<sequence length="217" mass="21962">MPLPIILIGGGGHALVIVDIIELSGAYCIVGFTDLQEKCVLAGRGLPYLGNDEVLPGLIKEGITKAAIGVGGFNNNLRRKLYSRCLNLGFDLPTLCHPRAIVARRASIGGGTVIMAGSIINPGVTVNENVIINTGAIVEHDCRIGHSAQIGPGAILCGNVTVGEEAFIGAGACIIQGVNVGAGAFIGAGAVVTKDVPPGVTVAGNPARIIKSIGAIQ</sequence>
<dbReference type="Proteomes" id="UP000239430">
    <property type="component" value="Unassembled WGS sequence"/>
</dbReference>
<evidence type="ECO:0000259" key="4">
    <source>
        <dbReference type="Pfam" id="PF17836"/>
    </source>
</evidence>
<name>A0A9X7J1X4_9FIRM</name>
<dbReference type="NCBIfam" id="TIGR03570">
    <property type="entry name" value="NeuD_NnaD"/>
    <property type="match status" value="1"/>
</dbReference>
<dbReference type="InterPro" id="IPR041561">
    <property type="entry name" value="PglD_N"/>
</dbReference>
<dbReference type="InterPro" id="IPR050179">
    <property type="entry name" value="Trans_hexapeptide_repeat"/>
</dbReference>
<keyword evidence="2" id="KW-0677">Repeat</keyword>
<proteinExistence type="predicted"/>
<evidence type="ECO:0000256" key="2">
    <source>
        <dbReference type="ARBA" id="ARBA00022737"/>
    </source>
</evidence>
<dbReference type="PANTHER" id="PTHR43300:SF7">
    <property type="entry name" value="UDP-N-ACETYLBACILLOSAMINE N-ACETYLTRANSFERASE"/>
    <property type="match status" value="1"/>
</dbReference>
<dbReference type="InterPro" id="IPR001451">
    <property type="entry name" value="Hexapep"/>
</dbReference>
<dbReference type="PANTHER" id="PTHR43300">
    <property type="entry name" value="ACETYLTRANSFERASE"/>
    <property type="match status" value="1"/>
</dbReference>
<organism evidence="5 6">
    <name type="scientific">Neomoorella stamsii</name>
    <dbReference type="NCBI Taxonomy" id="1266720"/>
    <lineage>
        <taxon>Bacteria</taxon>
        <taxon>Bacillati</taxon>
        <taxon>Bacillota</taxon>
        <taxon>Clostridia</taxon>
        <taxon>Neomoorellales</taxon>
        <taxon>Neomoorellaceae</taxon>
        <taxon>Neomoorella</taxon>
    </lineage>
</organism>
<dbReference type="Gene3D" id="3.40.50.20">
    <property type="match status" value="1"/>
</dbReference>
<dbReference type="Pfam" id="PF17836">
    <property type="entry name" value="PglD_N"/>
    <property type="match status" value="1"/>
</dbReference>
<dbReference type="InterPro" id="IPR011004">
    <property type="entry name" value="Trimer_LpxA-like_sf"/>
</dbReference>
<dbReference type="SUPFAM" id="SSF51161">
    <property type="entry name" value="Trimeric LpxA-like enzymes"/>
    <property type="match status" value="1"/>
</dbReference>
<evidence type="ECO:0000256" key="3">
    <source>
        <dbReference type="PIRSR" id="PIRSR620019-1"/>
    </source>
</evidence>
<feature type="active site" description="Proton acceptor" evidence="3">
    <location>
        <position position="140"/>
    </location>
</feature>
<dbReference type="AlphaFoldDB" id="A0A9X7J1X4"/>
<feature type="site" description="Increases basicity of active site His" evidence="3">
    <location>
        <position position="141"/>
    </location>
</feature>
<dbReference type="EC" id="2.3.1.-" evidence="5"/>
<dbReference type="Gene3D" id="2.160.10.10">
    <property type="entry name" value="Hexapeptide repeat proteins"/>
    <property type="match status" value="1"/>
</dbReference>
<dbReference type="InterPro" id="IPR020019">
    <property type="entry name" value="AcTrfase_PglD-like"/>
</dbReference>
<dbReference type="RefSeq" id="WP_054937806.1">
    <property type="nucleotide sequence ID" value="NZ_PVXL01000046.1"/>
</dbReference>
<feature type="domain" description="PglD N-terminal" evidence="4">
    <location>
        <begin position="5"/>
        <end position="84"/>
    </location>
</feature>